<keyword evidence="4" id="KW-1185">Reference proteome</keyword>
<evidence type="ECO:0000256" key="1">
    <source>
        <dbReference type="SAM" id="MobiDB-lite"/>
    </source>
</evidence>
<evidence type="ECO:0000256" key="2">
    <source>
        <dbReference type="SAM" id="SignalP"/>
    </source>
</evidence>
<feature type="signal peptide" evidence="2">
    <location>
        <begin position="1"/>
        <end position="25"/>
    </location>
</feature>
<name>A0ABW5AL52_9BRAD</name>
<feature type="compositionally biased region" description="Low complexity" evidence="1">
    <location>
        <begin position="44"/>
        <end position="60"/>
    </location>
</feature>
<keyword evidence="2" id="KW-0732">Signal</keyword>
<dbReference type="EMBL" id="JBHUIW010000018">
    <property type="protein sequence ID" value="MFD2183599.1"/>
    <property type="molecule type" value="Genomic_DNA"/>
</dbReference>
<gene>
    <name evidence="3" type="ORF">ACFSOX_15695</name>
</gene>
<feature type="region of interest" description="Disordered" evidence="1">
    <location>
        <begin position="44"/>
        <end position="64"/>
    </location>
</feature>
<evidence type="ECO:0000313" key="4">
    <source>
        <dbReference type="Proteomes" id="UP001597314"/>
    </source>
</evidence>
<accession>A0ABW5AL52</accession>
<organism evidence="3 4">
    <name type="scientific">Rhodoplanes azumiensis</name>
    <dbReference type="NCBI Taxonomy" id="1897628"/>
    <lineage>
        <taxon>Bacteria</taxon>
        <taxon>Pseudomonadati</taxon>
        <taxon>Pseudomonadota</taxon>
        <taxon>Alphaproteobacteria</taxon>
        <taxon>Hyphomicrobiales</taxon>
        <taxon>Nitrobacteraceae</taxon>
        <taxon>Rhodoplanes</taxon>
    </lineage>
</organism>
<feature type="chain" id="PRO_5047227104" description="YXWGXW repeat-containing protein" evidence="2">
    <location>
        <begin position="26"/>
        <end position="150"/>
    </location>
</feature>
<dbReference type="RefSeq" id="WP_378478754.1">
    <property type="nucleotide sequence ID" value="NZ_JBHUIW010000018.1"/>
</dbReference>
<evidence type="ECO:0008006" key="5">
    <source>
        <dbReference type="Google" id="ProtNLM"/>
    </source>
</evidence>
<sequence length="150" mass="15600">MRPISPILAVTLLVAAAGRPTALPAAPAGPAAAPAPVAAPAARPGAKAAATSAPAAGAVKSRTKVTVRRSRGGYGFLPGYEPPQDTSPYRSRDAWIARPYGPGRRYLTPGGWQWVYGWGGARFYQGRWNGGGFGPCWTDTPIGPVWNCGK</sequence>
<proteinExistence type="predicted"/>
<reference evidence="4" key="1">
    <citation type="journal article" date="2019" name="Int. J. Syst. Evol. Microbiol.">
        <title>The Global Catalogue of Microorganisms (GCM) 10K type strain sequencing project: providing services to taxonomists for standard genome sequencing and annotation.</title>
        <authorList>
            <consortium name="The Broad Institute Genomics Platform"/>
            <consortium name="The Broad Institute Genome Sequencing Center for Infectious Disease"/>
            <person name="Wu L."/>
            <person name="Ma J."/>
        </authorList>
    </citation>
    <scope>NUCLEOTIDE SEQUENCE [LARGE SCALE GENOMIC DNA]</scope>
    <source>
        <strain evidence="4">CGMCC 1.6774</strain>
    </source>
</reference>
<protein>
    <recommendedName>
        <fullName evidence="5">YXWGXW repeat-containing protein</fullName>
    </recommendedName>
</protein>
<evidence type="ECO:0000313" key="3">
    <source>
        <dbReference type="EMBL" id="MFD2183599.1"/>
    </source>
</evidence>
<comment type="caution">
    <text evidence="3">The sequence shown here is derived from an EMBL/GenBank/DDBJ whole genome shotgun (WGS) entry which is preliminary data.</text>
</comment>
<dbReference type="Proteomes" id="UP001597314">
    <property type="component" value="Unassembled WGS sequence"/>
</dbReference>